<evidence type="ECO:0000256" key="6">
    <source>
        <dbReference type="SAM" id="Phobius"/>
    </source>
</evidence>
<feature type="transmembrane region" description="Helical" evidence="6">
    <location>
        <begin position="204"/>
        <end position="223"/>
    </location>
</feature>
<accession>A0A955HZ43</accession>
<evidence type="ECO:0000256" key="4">
    <source>
        <dbReference type="ARBA" id="ARBA00022989"/>
    </source>
</evidence>
<dbReference type="EMBL" id="JAGQLM010000117">
    <property type="protein sequence ID" value="MCA9375217.1"/>
    <property type="molecule type" value="Genomic_DNA"/>
</dbReference>
<name>A0A955HZ43_9BACT</name>
<feature type="transmembrane region" description="Helical" evidence="6">
    <location>
        <begin position="7"/>
        <end position="25"/>
    </location>
</feature>
<dbReference type="GO" id="GO:0051301">
    <property type="term" value="P:cell division"/>
    <property type="evidence" value="ECO:0007669"/>
    <property type="project" value="InterPro"/>
</dbReference>
<comment type="subcellular location">
    <subcellularLocation>
        <location evidence="1">Membrane</location>
        <topology evidence="1">Multi-pass membrane protein</topology>
    </subcellularLocation>
</comment>
<evidence type="ECO:0000256" key="3">
    <source>
        <dbReference type="ARBA" id="ARBA00022960"/>
    </source>
</evidence>
<feature type="transmembrane region" description="Helical" evidence="6">
    <location>
        <begin position="37"/>
        <end position="58"/>
    </location>
</feature>
<reference evidence="7" key="1">
    <citation type="submission" date="2020-04" db="EMBL/GenBank/DDBJ databases">
        <authorList>
            <person name="Zhang T."/>
        </authorList>
    </citation>
    <scope>NUCLEOTIDE SEQUENCE</scope>
    <source>
        <strain evidence="7">HKST-UBA16</strain>
    </source>
</reference>
<evidence type="ECO:0000256" key="1">
    <source>
        <dbReference type="ARBA" id="ARBA00004141"/>
    </source>
</evidence>
<dbReference type="Pfam" id="PF01098">
    <property type="entry name" value="FTSW_RODA_SPOVE"/>
    <property type="match status" value="1"/>
</dbReference>
<dbReference type="GO" id="GO:0008360">
    <property type="term" value="P:regulation of cell shape"/>
    <property type="evidence" value="ECO:0007669"/>
    <property type="project" value="UniProtKB-KW"/>
</dbReference>
<dbReference type="GO" id="GO:0032153">
    <property type="term" value="C:cell division site"/>
    <property type="evidence" value="ECO:0007669"/>
    <property type="project" value="TreeGrafter"/>
</dbReference>
<gene>
    <name evidence="7" type="primary">rodA</name>
    <name evidence="7" type="ORF">KC622_02715</name>
</gene>
<feature type="transmembrane region" description="Helical" evidence="6">
    <location>
        <begin position="360"/>
        <end position="380"/>
    </location>
</feature>
<keyword evidence="5 6" id="KW-0472">Membrane</keyword>
<proteinExistence type="predicted"/>
<feature type="transmembrane region" description="Helical" evidence="6">
    <location>
        <begin position="110"/>
        <end position="127"/>
    </location>
</feature>
<sequence>MRIKHDYSITIALCILILVGVVTILTTNVDVNGRLDWGGVVSKQIIFALIGFGLYWLVSKLNFVYLKYPHVWIPLYLVTLVLLLLTLFLGPEINGAKRWLLIGGTQLQPSEIAKITIILVTANILSYRNRFNQWVLVLLSGLALTPILILVFLQPHGSMTLILAMIWGIVVFTYLDNQLRNFLTVSIVILGVLGILLVQYGLVVVGIISLGISIILTIFGLYSHEESRKFFFGAASLAVLIGTLLATVGKPIIQGELLQDYQLNRIEAFRNPEKYSSGLAFNTIQSQIAIGSGKLLGKGLGYSTQGRLNFLPEHQTDFIFAIFAEQFGFVGAIFLIAVFMFLVFKFLWVAMANSRESFSALVSTGIAVKLLIEVFVSIGVNTGVIPATGIPLPLISAGGTITLVTFVSFGLIQSIINSTSIDRDTGEIVDNDDLLI</sequence>
<feature type="transmembrane region" description="Helical" evidence="6">
    <location>
        <begin position="70"/>
        <end position="90"/>
    </location>
</feature>
<dbReference type="InterPro" id="IPR001182">
    <property type="entry name" value="FtsW/RodA"/>
</dbReference>
<feature type="transmembrane region" description="Helical" evidence="6">
    <location>
        <begin position="159"/>
        <end position="175"/>
    </location>
</feature>
<dbReference type="GO" id="GO:0015648">
    <property type="term" value="F:lipid-linked peptidoglycan transporter activity"/>
    <property type="evidence" value="ECO:0007669"/>
    <property type="project" value="TreeGrafter"/>
</dbReference>
<evidence type="ECO:0000256" key="2">
    <source>
        <dbReference type="ARBA" id="ARBA00022692"/>
    </source>
</evidence>
<protein>
    <submittedName>
        <fullName evidence="7">Rod shape-determining protein RodA</fullName>
    </submittedName>
</protein>
<dbReference type="NCBIfam" id="NF037961">
    <property type="entry name" value="RodA_shape"/>
    <property type="match status" value="1"/>
</dbReference>
<keyword evidence="3" id="KW-0133">Cell shape</keyword>
<evidence type="ECO:0000313" key="8">
    <source>
        <dbReference type="Proteomes" id="UP000748332"/>
    </source>
</evidence>
<feature type="transmembrane region" description="Helical" evidence="6">
    <location>
        <begin position="182"/>
        <end position="198"/>
    </location>
</feature>
<feature type="transmembrane region" description="Helical" evidence="6">
    <location>
        <begin position="230"/>
        <end position="253"/>
    </location>
</feature>
<keyword evidence="4 6" id="KW-1133">Transmembrane helix</keyword>
<comment type="caution">
    <text evidence="7">The sequence shown here is derived from an EMBL/GenBank/DDBJ whole genome shotgun (WGS) entry which is preliminary data.</text>
</comment>
<dbReference type="AlphaFoldDB" id="A0A955HZ43"/>
<evidence type="ECO:0000256" key="5">
    <source>
        <dbReference type="ARBA" id="ARBA00023136"/>
    </source>
</evidence>
<keyword evidence="2 6" id="KW-0812">Transmembrane</keyword>
<feature type="transmembrane region" description="Helical" evidence="6">
    <location>
        <begin position="392"/>
        <end position="412"/>
    </location>
</feature>
<feature type="transmembrane region" description="Helical" evidence="6">
    <location>
        <begin position="318"/>
        <end position="348"/>
    </location>
</feature>
<feature type="transmembrane region" description="Helical" evidence="6">
    <location>
        <begin position="134"/>
        <end position="153"/>
    </location>
</feature>
<organism evidence="7 8">
    <name type="scientific">Candidatus Dojkabacteria bacterium</name>
    <dbReference type="NCBI Taxonomy" id="2099670"/>
    <lineage>
        <taxon>Bacteria</taxon>
        <taxon>Candidatus Dojkabacteria</taxon>
    </lineage>
</organism>
<dbReference type="GO" id="GO:0005886">
    <property type="term" value="C:plasma membrane"/>
    <property type="evidence" value="ECO:0007669"/>
    <property type="project" value="TreeGrafter"/>
</dbReference>
<evidence type="ECO:0000313" key="7">
    <source>
        <dbReference type="EMBL" id="MCA9375217.1"/>
    </source>
</evidence>
<dbReference type="PANTHER" id="PTHR30474">
    <property type="entry name" value="CELL CYCLE PROTEIN"/>
    <property type="match status" value="1"/>
</dbReference>
<dbReference type="Proteomes" id="UP000748332">
    <property type="component" value="Unassembled WGS sequence"/>
</dbReference>
<reference evidence="7" key="2">
    <citation type="journal article" date="2021" name="Microbiome">
        <title>Successional dynamics and alternative stable states in a saline activated sludge microbial community over 9 years.</title>
        <authorList>
            <person name="Wang Y."/>
            <person name="Ye J."/>
            <person name="Ju F."/>
            <person name="Liu L."/>
            <person name="Boyd J.A."/>
            <person name="Deng Y."/>
            <person name="Parks D.H."/>
            <person name="Jiang X."/>
            <person name="Yin X."/>
            <person name="Woodcroft B.J."/>
            <person name="Tyson G.W."/>
            <person name="Hugenholtz P."/>
            <person name="Polz M.F."/>
            <person name="Zhang T."/>
        </authorList>
    </citation>
    <scope>NUCLEOTIDE SEQUENCE</scope>
    <source>
        <strain evidence="7">HKST-UBA16</strain>
    </source>
</reference>